<evidence type="ECO:0000313" key="3">
    <source>
        <dbReference type="Proteomes" id="UP000823775"/>
    </source>
</evidence>
<feature type="transmembrane region" description="Helical" evidence="1">
    <location>
        <begin position="50"/>
        <end position="72"/>
    </location>
</feature>
<dbReference type="EMBL" id="JACEIK010008880">
    <property type="protein sequence ID" value="MCE3051730.1"/>
    <property type="molecule type" value="Genomic_DNA"/>
</dbReference>
<gene>
    <name evidence="2" type="ORF">HAX54_050605</name>
</gene>
<evidence type="ECO:0000313" key="2">
    <source>
        <dbReference type="EMBL" id="MCE3051730.1"/>
    </source>
</evidence>
<keyword evidence="1" id="KW-0812">Transmembrane</keyword>
<dbReference type="Proteomes" id="UP000823775">
    <property type="component" value="Unassembled WGS sequence"/>
</dbReference>
<name>A0ABS8WQF7_DATST</name>
<sequence>MEVKRIFAEIGQLPVSLGFCGLSLLNSKCIRRMPRPAVLRITLVVRRTNILCLASCPVIFFLTGDLSSIYGLKQRSADYSPPMCLSFRCSTIHRPSTGEPWILFGGSPMGTLVFQFEPQLSI</sequence>
<proteinExistence type="predicted"/>
<organism evidence="2 3">
    <name type="scientific">Datura stramonium</name>
    <name type="common">Jimsonweed</name>
    <name type="synonym">Common thornapple</name>
    <dbReference type="NCBI Taxonomy" id="4076"/>
    <lineage>
        <taxon>Eukaryota</taxon>
        <taxon>Viridiplantae</taxon>
        <taxon>Streptophyta</taxon>
        <taxon>Embryophyta</taxon>
        <taxon>Tracheophyta</taxon>
        <taxon>Spermatophyta</taxon>
        <taxon>Magnoliopsida</taxon>
        <taxon>eudicotyledons</taxon>
        <taxon>Gunneridae</taxon>
        <taxon>Pentapetalae</taxon>
        <taxon>asterids</taxon>
        <taxon>lamiids</taxon>
        <taxon>Solanales</taxon>
        <taxon>Solanaceae</taxon>
        <taxon>Solanoideae</taxon>
        <taxon>Datureae</taxon>
        <taxon>Datura</taxon>
    </lineage>
</organism>
<accession>A0ABS8WQF7</accession>
<keyword evidence="1" id="KW-1133">Transmembrane helix</keyword>
<keyword evidence="3" id="KW-1185">Reference proteome</keyword>
<comment type="caution">
    <text evidence="2">The sequence shown here is derived from an EMBL/GenBank/DDBJ whole genome shotgun (WGS) entry which is preliminary data.</text>
</comment>
<reference evidence="2 3" key="1">
    <citation type="journal article" date="2021" name="BMC Genomics">
        <title>Datura genome reveals duplications of psychoactive alkaloid biosynthetic genes and high mutation rate following tissue culture.</title>
        <authorList>
            <person name="Rajewski A."/>
            <person name="Carter-House D."/>
            <person name="Stajich J."/>
            <person name="Litt A."/>
        </authorList>
    </citation>
    <scope>NUCLEOTIDE SEQUENCE [LARGE SCALE GENOMIC DNA]</scope>
    <source>
        <strain evidence="2">AR-01</strain>
    </source>
</reference>
<evidence type="ECO:0000256" key="1">
    <source>
        <dbReference type="SAM" id="Phobius"/>
    </source>
</evidence>
<protein>
    <submittedName>
        <fullName evidence="2">Uncharacterized protein</fullName>
    </submittedName>
</protein>
<keyword evidence="1" id="KW-0472">Membrane</keyword>